<dbReference type="GO" id="GO:0005524">
    <property type="term" value="F:ATP binding"/>
    <property type="evidence" value="ECO:0007669"/>
    <property type="project" value="UniProtKB-KW"/>
</dbReference>
<dbReference type="PANTHER" id="PTHR47545">
    <property type="entry name" value="MULTIFUNCTIONAL CCA PROTEIN"/>
    <property type="match status" value="1"/>
</dbReference>
<dbReference type="Pfam" id="PF01743">
    <property type="entry name" value="PolyA_pol"/>
    <property type="match status" value="1"/>
</dbReference>
<dbReference type="GO" id="GO:0042245">
    <property type="term" value="P:RNA repair"/>
    <property type="evidence" value="ECO:0007669"/>
    <property type="project" value="UniProtKB-KW"/>
</dbReference>
<dbReference type="SUPFAM" id="SSF81301">
    <property type="entry name" value="Nucleotidyltransferase"/>
    <property type="match status" value="1"/>
</dbReference>
<keyword evidence="8" id="KW-0067">ATP-binding</keyword>
<sequence>MAESANPKYLAARNIAETLRTAGHEAYFAGGCVRDLLLGLTPKDYDVATSATPDVVLGLFPGKKALTVGAHFGVVLVCEPNDGSDGTSTEVATFRHDGAYTDGRRPDAVRFSTDPREDVLRRDFTINGMLLDPEIYERTGDAAQATLDFVGGRDDLATHTLRAIGDPLQRFTEDKLRMLRAVRFAARLGFAIEPATATAIRQLAAQINVVSPERIRDETTLILTEGGARPGFELLDQLGLLPHILPEITKLHGVQQPPEYHPEGDVWIHTLLLLEKLPAGASSTLAWGALLHDVGKPATFRAPDPANPNDRIRFNGHVEVGVRIAEKILQRLHFSNEEIAQITALVKNHMRFGDVLHMRESTLKRFLRLPDFDEHLALHRMDCLSSHGDLSLYDFAREKYEAAPPESIQPKLLLTGRELIAAGYHPGPRFKKMLEAAEDAQLEGTVATPAEALRFVQNRFGPPHR</sequence>
<evidence type="ECO:0000256" key="8">
    <source>
        <dbReference type="ARBA" id="ARBA00022840"/>
    </source>
</evidence>
<evidence type="ECO:0000259" key="14">
    <source>
        <dbReference type="Pfam" id="PF12627"/>
    </source>
</evidence>
<dbReference type="Pfam" id="PF01966">
    <property type="entry name" value="HD"/>
    <property type="match status" value="1"/>
</dbReference>
<proteinExistence type="inferred from homology"/>
<dbReference type="CDD" id="cd05398">
    <property type="entry name" value="NT_ClassII-CCAase"/>
    <property type="match status" value="1"/>
</dbReference>
<evidence type="ECO:0000256" key="7">
    <source>
        <dbReference type="ARBA" id="ARBA00022800"/>
    </source>
</evidence>
<evidence type="ECO:0000256" key="2">
    <source>
        <dbReference type="ARBA" id="ARBA00022679"/>
    </source>
</evidence>
<keyword evidence="6" id="KW-0547">Nucleotide-binding</keyword>
<dbReference type="GO" id="GO:0016779">
    <property type="term" value="F:nucleotidyltransferase activity"/>
    <property type="evidence" value="ECO:0007669"/>
    <property type="project" value="UniProtKB-KW"/>
</dbReference>
<accession>A0A4Q7YTM8</accession>
<feature type="domain" description="Poly A polymerase head" evidence="12">
    <location>
        <begin position="26"/>
        <end position="162"/>
    </location>
</feature>
<evidence type="ECO:0000313" key="16">
    <source>
        <dbReference type="Proteomes" id="UP000292958"/>
    </source>
</evidence>
<dbReference type="CDD" id="cd00077">
    <property type="entry name" value="HDc"/>
    <property type="match status" value="1"/>
</dbReference>
<keyword evidence="9" id="KW-0460">Magnesium</keyword>
<organism evidence="15 16">
    <name type="scientific">Edaphobacter modestus</name>
    <dbReference type="NCBI Taxonomy" id="388466"/>
    <lineage>
        <taxon>Bacteria</taxon>
        <taxon>Pseudomonadati</taxon>
        <taxon>Acidobacteriota</taxon>
        <taxon>Terriglobia</taxon>
        <taxon>Terriglobales</taxon>
        <taxon>Acidobacteriaceae</taxon>
        <taxon>Edaphobacter</taxon>
    </lineage>
</organism>
<dbReference type="InterPro" id="IPR043519">
    <property type="entry name" value="NT_sf"/>
</dbReference>
<keyword evidence="3" id="KW-0819">tRNA processing</keyword>
<keyword evidence="2 11" id="KW-0808">Transferase</keyword>
<dbReference type="OrthoDB" id="9805698at2"/>
<dbReference type="GO" id="GO:0003723">
    <property type="term" value="F:RNA binding"/>
    <property type="evidence" value="ECO:0007669"/>
    <property type="project" value="UniProtKB-KW"/>
</dbReference>
<dbReference type="InterPro" id="IPR032828">
    <property type="entry name" value="PolyA_RNA-bd"/>
</dbReference>
<dbReference type="GO" id="GO:0008033">
    <property type="term" value="P:tRNA processing"/>
    <property type="evidence" value="ECO:0007669"/>
    <property type="project" value="UniProtKB-KW"/>
</dbReference>
<evidence type="ECO:0000256" key="10">
    <source>
        <dbReference type="ARBA" id="ARBA00022884"/>
    </source>
</evidence>
<keyword evidence="5" id="KW-0479">Metal-binding</keyword>
<dbReference type="InterPro" id="IPR003607">
    <property type="entry name" value="HD/PDEase_dom"/>
</dbReference>
<evidence type="ECO:0000259" key="13">
    <source>
        <dbReference type="Pfam" id="PF01966"/>
    </source>
</evidence>
<dbReference type="InterPro" id="IPR006674">
    <property type="entry name" value="HD_domain"/>
</dbReference>
<evidence type="ECO:0000256" key="11">
    <source>
        <dbReference type="RuleBase" id="RU003953"/>
    </source>
</evidence>
<dbReference type="RefSeq" id="WP_130418935.1">
    <property type="nucleotide sequence ID" value="NZ_SHKW01000001.1"/>
</dbReference>
<keyword evidence="10 11" id="KW-0694">RNA-binding</keyword>
<dbReference type="SUPFAM" id="SSF81891">
    <property type="entry name" value="Poly A polymerase C-terminal region-like"/>
    <property type="match status" value="1"/>
</dbReference>
<feature type="domain" description="HD" evidence="13">
    <location>
        <begin position="271"/>
        <end position="354"/>
    </location>
</feature>
<comment type="similarity">
    <text evidence="11">Belongs to the tRNA nucleotidyltransferase/poly(A) polymerase family.</text>
</comment>
<name>A0A4Q7YTM8_9BACT</name>
<dbReference type="Gene3D" id="3.30.460.10">
    <property type="entry name" value="Beta Polymerase, domain 2"/>
    <property type="match status" value="1"/>
</dbReference>
<dbReference type="InterPro" id="IPR050124">
    <property type="entry name" value="tRNA_CCA-adding_enzyme"/>
</dbReference>
<evidence type="ECO:0000256" key="4">
    <source>
        <dbReference type="ARBA" id="ARBA00022695"/>
    </source>
</evidence>
<dbReference type="EMBL" id="SHKW01000001">
    <property type="protein sequence ID" value="RZU40938.1"/>
    <property type="molecule type" value="Genomic_DNA"/>
</dbReference>
<feature type="domain" description="tRNA nucleotidyltransferase/poly(A) polymerase RNA and SrmB- binding" evidence="14">
    <location>
        <begin position="189"/>
        <end position="249"/>
    </location>
</feature>
<reference evidence="15 16" key="1">
    <citation type="submission" date="2019-02" db="EMBL/GenBank/DDBJ databases">
        <title>Genomic Encyclopedia of Archaeal and Bacterial Type Strains, Phase II (KMG-II): from individual species to whole genera.</title>
        <authorList>
            <person name="Goeker M."/>
        </authorList>
    </citation>
    <scope>NUCLEOTIDE SEQUENCE [LARGE SCALE GENOMIC DNA]</scope>
    <source>
        <strain evidence="15 16">DSM 18101</strain>
    </source>
</reference>
<gene>
    <name evidence="15" type="ORF">BDD14_2427</name>
</gene>
<evidence type="ECO:0000256" key="9">
    <source>
        <dbReference type="ARBA" id="ARBA00022842"/>
    </source>
</evidence>
<evidence type="ECO:0000256" key="6">
    <source>
        <dbReference type="ARBA" id="ARBA00022741"/>
    </source>
</evidence>
<evidence type="ECO:0000259" key="12">
    <source>
        <dbReference type="Pfam" id="PF01743"/>
    </source>
</evidence>
<keyword evidence="4" id="KW-0548">Nucleotidyltransferase</keyword>
<evidence type="ECO:0000256" key="5">
    <source>
        <dbReference type="ARBA" id="ARBA00022723"/>
    </source>
</evidence>
<evidence type="ECO:0000256" key="3">
    <source>
        <dbReference type="ARBA" id="ARBA00022694"/>
    </source>
</evidence>
<dbReference type="Pfam" id="PF12627">
    <property type="entry name" value="PolyA_pol_RNAbd"/>
    <property type="match status" value="1"/>
</dbReference>
<comment type="caution">
    <text evidence="15">The sequence shown here is derived from an EMBL/GenBank/DDBJ whole genome shotgun (WGS) entry which is preliminary data.</text>
</comment>
<dbReference type="NCBIfam" id="TIGR00277">
    <property type="entry name" value="HDIG"/>
    <property type="match status" value="1"/>
</dbReference>
<evidence type="ECO:0000256" key="1">
    <source>
        <dbReference type="ARBA" id="ARBA00001946"/>
    </source>
</evidence>
<keyword evidence="16" id="KW-1185">Reference proteome</keyword>
<evidence type="ECO:0000313" key="15">
    <source>
        <dbReference type="EMBL" id="RZU40938.1"/>
    </source>
</evidence>
<dbReference type="InterPro" id="IPR002646">
    <property type="entry name" value="PolA_pol_head_dom"/>
</dbReference>
<dbReference type="PANTHER" id="PTHR47545:SF1">
    <property type="entry name" value="MULTIFUNCTIONAL CCA PROTEIN"/>
    <property type="match status" value="1"/>
</dbReference>
<dbReference type="GO" id="GO:0046872">
    <property type="term" value="F:metal ion binding"/>
    <property type="evidence" value="ECO:0007669"/>
    <property type="project" value="UniProtKB-KW"/>
</dbReference>
<dbReference type="Gene3D" id="1.10.3090.10">
    <property type="entry name" value="cca-adding enzyme, domain 2"/>
    <property type="match status" value="1"/>
</dbReference>
<dbReference type="InterPro" id="IPR006675">
    <property type="entry name" value="HDIG_dom"/>
</dbReference>
<comment type="cofactor">
    <cofactor evidence="1">
        <name>Mg(2+)</name>
        <dbReference type="ChEBI" id="CHEBI:18420"/>
    </cofactor>
</comment>
<dbReference type="AlphaFoldDB" id="A0A4Q7YTM8"/>
<protein>
    <submittedName>
        <fullName evidence="15">Poly(A) polymerase</fullName>
    </submittedName>
</protein>
<dbReference type="Proteomes" id="UP000292958">
    <property type="component" value="Unassembled WGS sequence"/>
</dbReference>
<keyword evidence="7" id="KW-0692">RNA repair</keyword>